<feature type="compositionally biased region" description="Low complexity" evidence="1">
    <location>
        <begin position="21"/>
        <end position="51"/>
    </location>
</feature>
<proteinExistence type="predicted"/>
<reference evidence="2" key="1">
    <citation type="journal article" date="2023" name="Mol. Phylogenet. Evol.">
        <title>Genome-scale phylogeny and comparative genomics of the fungal order Sordariales.</title>
        <authorList>
            <person name="Hensen N."/>
            <person name="Bonometti L."/>
            <person name="Westerberg I."/>
            <person name="Brannstrom I.O."/>
            <person name="Guillou S."/>
            <person name="Cros-Aarteil S."/>
            <person name="Calhoun S."/>
            <person name="Haridas S."/>
            <person name="Kuo A."/>
            <person name="Mondo S."/>
            <person name="Pangilinan J."/>
            <person name="Riley R."/>
            <person name="LaButti K."/>
            <person name="Andreopoulos B."/>
            <person name="Lipzen A."/>
            <person name="Chen C."/>
            <person name="Yan M."/>
            <person name="Daum C."/>
            <person name="Ng V."/>
            <person name="Clum A."/>
            <person name="Steindorff A."/>
            <person name="Ohm R.A."/>
            <person name="Martin F."/>
            <person name="Silar P."/>
            <person name="Natvig D.O."/>
            <person name="Lalanne C."/>
            <person name="Gautier V."/>
            <person name="Ament-Velasquez S.L."/>
            <person name="Kruys A."/>
            <person name="Hutchinson M.I."/>
            <person name="Powell A.J."/>
            <person name="Barry K."/>
            <person name="Miller A.N."/>
            <person name="Grigoriev I.V."/>
            <person name="Debuchy R."/>
            <person name="Gladieux P."/>
            <person name="Hiltunen Thoren M."/>
            <person name="Johannesson H."/>
        </authorList>
    </citation>
    <scope>NUCLEOTIDE SEQUENCE</scope>
    <source>
        <strain evidence="2">CBS 955.72</strain>
    </source>
</reference>
<dbReference type="AlphaFoldDB" id="A0AAJ0HVW0"/>
<feature type="compositionally biased region" description="Low complexity" evidence="1">
    <location>
        <begin position="109"/>
        <end position="119"/>
    </location>
</feature>
<evidence type="ECO:0000313" key="3">
    <source>
        <dbReference type="Proteomes" id="UP001275084"/>
    </source>
</evidence>
<reference evidence="2" key="2">
    <citation type="submission" date="2023-06" db="EMBL/GenBank/DDBJ databases">
        <authorList>
            <consortium name="Lawrence Berkeley National Laboratory"/>
            <person name="Haridas S."/>
            <person name="Hensen N."/>
            <person name="Bonometti L."/>
            <person name="Westerberg I."/>
            <person name="Brannstrom I.O."/>
            <person name="Guillou S."/>
            <person name="Cros-Aarteil S."/>
            <person name="Calhoun S."/>
            <person name="Kuo A."/>
            <person name="Mondo S."/>
            <person name="Pangilinan J."/>
            <person name="Riley R."/>
            <person name="Labutti K."/>
            <person name="Andreopoulos B."/>
            <person name="Lipzen A."/>
            <person name="Chen C."/>
            <person name="Yanf M."/>
            <person name="Daum C."/>
            <person name="Ng V."/>
            <person name="Clum A."/>
            <person name="Steindorff A."/>
            <person name="Ohm R."/>
            <person name="Martin F."/>
            <person name="Silar P."/>
            <person name="Natvig D."/>
            <person name="Lalanne C."/>
            <person name="Gautier V."/>
            <person name="Ament-Velasquez S.L."/>
            <person name="Kruys A."/>
            <person name="Hutchinson M.I."/>
            <person name="Powell A.J."/>
            <person name="Barry K."/>
            <person name="Miller A.N."/>
            <person name="Grigoriev I.V."/>
            <person name="Debuchy R."/>
            <person name="Gladieux P."/>
            <person name="Thoren M.H."/>
            <person name="Johannesson H."/>
        </authorList>
    </citation>
    <scope>NUCLEOTIDE SEQUENCE</scope>
    <source>
        <strain evidence="2">CBS 955.72</strain>
    </source>
</reference>
<dbReference type="EMBL" id="JAUIQD010000001">
    <property type="protein sequence ID" value="KAK3363549.1"/>
    <property type="molecule type" value="Genomic_DNA"/>
</dbReference>
<keyword evidence="3" id="KW-1185">Reference proteome</keyword>
<name>A0AAJ0HVW0_9PEZI</name>
<protein>
    <submittedName>
        <fullName evidence="2">Uncharacterized protein</fullName>
    </submittedName>
</protein>
<feature type="compositionally biased region" description="Acidic residues" evidence="1">
    <location>
        <begin position="83"/>
        <end position="99"/>
    </location>
</feature>
<evidence type="ECO:0000313" key="2">
    <source>
        <dbReference type="EMBL" id="KAK3363549.1"/>
    </source>
</evidence>
<feature type="region of interest" description="Disordered" evidence="1">
    <location>
        <begin position="1"/>
        <end position="127"/>
    </location>
</feature>
<comment type="caution">
    <text evidence="2">The sequence shown here is derived from an EMBL/GenBank/DDBJ whole genome shotgun (WGS) entry which is preliminary data.</text>
</comment>
<accession>A0AAJ0HVW0</accession>
<gene>
    <name evidence="2" type="ORF">B0T25DRAFT_444344</name>
</gene>
<feature type="compositionally biased region" description="Low complexity" evidence="1">
    <location>
        <begin position="59"/>
        <end position="73"/>
    </location>
</feature>
<dbReference type="Proteomes" id="UP001275084">
    <property type="component" value="Unassembled WGS sequence"/>
</dbReference>
<organism evidence="2 3">
    <name type="scientific">Lasiosphaeria hispida</name>
    <dbReference type="NCBI Taxonomy" id="260671"/>
    <lineage>
        <taxon>Eukaryota</taxon>
        <taxon>Fungi</taxon>
        <taxon>Dikarya</taxon>
        <taxon>Ascomycota</taxon>
        <taxon>Pezizomycotina</taxon>
        <taxon>Sordariomycetes</taxon>
        <taxon>Sordariomycetidae</taxon>
        <taxon>Sordariales</taxon>
        <taxon>Lasiosphaeriaceae</taxon>
        <taxon>Lasiosphaeria</taxon>
    </lineage>
</organism>
<sequence>MPRNGSITAFFRPVSKTSKNSQPVSSQPEQPQLPRSPQLPQFPSRAPVSPSSGPPSSPPQFLSSSPPVPVSVVRGRDAVIQGSDEEDGDDFTSSDDDLPDIFGKPANSGTGTDTGTTTIPAPPLGPGLLRTPRAKRPALEFLSSPLTIMPRHKFDIKALMKHAEADSAVDASEQRMESILAREAANAGRDDAAASTAAGYGGGGGGASKAGANLHDTMLDVFSDAEGSEEESTRNKLLRALKRTQSDSRRKQWRFFHPLDQNQANGAGDGLSSIEARTPFPRSAAKGTWEFLAPKGRSEFFEDGLPFSIQTRMQNLPDEIFLWVLREVPFEKSRKLREEYIRLLKVCLEQAGRLIGEYLVDQLFRDVGASETAFRSPPQPTGDRGFEETEIYLKRDWTPLRSVLQVLVKTSPGLSVKSLTRSVTLLLRLGMDDLIHEDQAVARDYDEALQRLVHFVPKSAWDSFCGDVCASLHSRVEEASLRCNAVTSIPLLTPRLVELRRRLALVCVFDDLQHARSPPQTNFSMRAVIGRLEADEFLVDRNHTDYYELAALTELLGIAIGDGNPPSSPPGAIKQYNADVDEVSCKVKVMWSNIHERGAADDSRLDVRVKLKDLERKLQHATRTRPPPKANIFAIEHIDEDEVDRPRRQRFMQKFLQAKGERGQKSL</sequence>
<evidence type="ECO:0000256" key="1">
    <source>
        <dbReference type="SAM" id="MobiDB-lite"/>
    </source>
</evidence>